<evidence type="ECO:0000256" key="2">
    <source>
        <dbReference type="ARBA" id="ARBA00005120"/>
    </source>
</evidence>
<dbReference type="GO" id="GO:0008840">
    <property type="term" value="F:4-hydroxy-tetrahydrodipicolinate synthase activity"/>
    <property type="evidence" value="ECO:0007669"/>
    <property type="project" value="UniProtKB-UniRule"/>
</dbReference>
<name>A0A9D1CQY7_9FIRM</name>
<comment type="similarity">
    <text evidence="3 12 13">Belongs to the DapA family.</text>
</comment>
<reference evidence="16" key="2">
    <citation type="journal article" date="2021" name="PeerJ">
        <title>Extensive microbial diversity within the chicken gut microbiome revealed by metagenomics and culture.</title>
        <authorList>
            <person name="Gilroy R."/>
            <person name="Ravi A."/>
            <person name="Getino M."/>
            <person name="Pursley I."/>
            <person name="Horton D.L."/>
            <person name="Alikhan N.F."/>
            <person name="Baker D."/>
            <person name="Gharbi K."/>
            <person name="Hall N."/>
            <person name="Watson M."/>
            <person name="Adriaenssens E.M."/>
            <person name="Foster-Nyarko E."/>
            <person name="Jarju S."/>
            <person name="Secka A."/>
            <person name="Antonio M."/>
            <person name="Oren A."/>
            <person name="Chaudhuri R.R."/>
            <person name="La Ragione R."/>
            <person name="Hildebrand F."/>
            <person name="Pallen M.J."/>
        </authorList>
    </citation>
    <scope>NUCLEOTIDE SEQUENCE</scope>
    <source>
        <strain evidence="16">ChiSxjej2B14-6234</strain>
    </source>
</reference>
<keyword evidence="10 12" id="KW-0704">Schiff base</keyword>
<keyword evidence="7 12" id="KW-0220">Diaminopimelate biosynthesis</keyword>
<dbReference type="InterPro" id="IPR013785">
    <property type="entry name" value="Aldolase_TIM"/>
</dbReference>
<dbReference type="SUPFAM" id="SSF51569">
    <property type="entry name" value="Aldolase"/>
    <property type="match status" value="1"/>
</dbReference>
<dbReference type="EC" id="4.3.3.7" evidence="4 12"/>
<dbReference type="GO" id="GO:0009089">
    <property type="term" value="P:lysine biosynthetic process via diaminopimelate"/>
    <property type="evidence" value="ECO:0007669"/>
    <property type="project" value="UniProtKB-UniRule"/>
</dbReference>
<dbReference type="EMBL" id="DVFJ01000028">
    <property type="protein sequence ID" value="HIQ72095.1"/>
    <property type="molecule type" value="Genomic_DNA"/>
</dbReference>
<feature type="active site" description="Schiff-base intermediate with substrate" evidence="12 14">
    <location>
        <position position="162"/>
    </location>
</feature>
<comment type="function">
    <text evidence="1 12">Catalyzes the condensation of (S)-aspartate-beta-semialdehyde [(S)-ASA] and pyruvate to 4-hydroxy-tetrahydrodipicolinate (HTPA).</text>
</comment>
<evidence type="ECO:0000256" key="7">
    <source>
        <dbReference type="ARBA" id="ARBA00022915"/>
    </source>
</evidence>
<comment type="subcellular location">
    <subcellularLocation>
        <location evidence="12">Cytoplasm</location>
    </subcellularLocation>
</comment>
<keyword evidence="5 12" id="KW-0963">Cytoplasm</keyword>
<comment type="caution">
    <text evidence="12">Was originally thought to be a dihydrodipicolinate synthase (DHDPS), catalyzing the condensation of (S)-aspartate-beta-semialdehyde [(S)-ASA] and pyruvate to dihydrodipicolinate (DHDP). However, it was shown in E.coli that the product of the enzymatic reaction is not dihydrodipicolinate but in fact (4S)-4-hydroxy-2,3,4,5-tetrahydro-(2S)-dipicolinic acid (HTPA), and that the consecutive dehydration reaction leading to DHDP is not spontaneous but catalyzed by DapB.</text>
</comment>
<dbReference type="InterPro" id="IPR020624">
    <property type="entry name" value="Schiff_base-form_aldolases_CS"/>
</dbReference>
<comment type="pathway">
    <text evidence="2 12">Amino-acid biosynthesis; L-lysine biosynthesis via DAP pathway; (S)-tetrahydrodipicolinate from L-aspartate: step 3/4.</text>
</comment>
<evidence type="ECO:0000256" key="3">
    <source>
        <dbReference type="ARBA" id="ARBA00007592"/>
    </source>
</evidence>
<evidence type="ECO:0000313" key="17">
    <source>
        <dbReference type="Proteomes" id="UP000886887"/>
    </source>
</evidence>
<keyword evidence="6 12" id="KW-0028">Amino-acid biosynthesis</keyword>
<feature type="binding site" evidence="12 15">
    <location>
        <position position="46"/>
    </location>
    <ligand>
        <name>pyruvate</name>
        <dbReference type="ChEBI" id="CHEBI:15361"/>
    </ligand>
</feature>
<reference evidence="16" key="1">
    <citation type="submission" date="2020-10" db="EMBL/GenBank/DDBJ databases">
        <authorList>
            <person name="Gilroy R."/>
        </authorList>
    </citation>
    <scope>NUCLEOTIDE SEQUENCE</scope>
    <source>
        <strain evidence="16">ChiSxjej2B14-6234</strain>
    </source>
</reference>
<proteinExistence type="inferred from homology"/>
<evidence type="ECO:0000256" key="6">
    <source>
        <dbReference type="ARBA" id="ARBA00022605"/>
    </source>
</evidence>
<evidence type="ECO:0000256" key="10">
    <source>
        <dbReference type="ARBA" id="ARBA00023270"/>
    </source>
</evidence>
<feature type="binding site" evidence="12 15">
    <location>
        <position position="204"/>
    </location>
    <ligand>
        <name>pyruvate</name>
        <dbReference type="ChEBI" id="CHEBI:15361"/>
    </ligand>
</feature>
<evidence type="ECO:0000256" key="4">
    <source>
        <dbReference type="ARBA" id="ARBA00012086"/>
    </source>
</evidence>
<dbReference type="InterPro" id="IPR002220">
    <property type="entry name" value="DapA-like"/>
</dbReference>
<dbReference type="HAMAP" id="MF_00418">
    <property type="entry name" value="DapA"/>
    <property type="match status" value="1"/>
</dbReference>
<organism evidence="16 17">
    <name type="scientific">Candidatus Onthenecus intestinigallinarum</name>
    <dbReference type="NCBI Taxonomy" id="2840875"/>
    <lineage>
        <taxon>Bacteria</taxon>
        <taxon>Bacillati</taxon>
        <taxon>Bacillota</taxon>
        <taxon>Clostridia</taxon>
        <taxon>Eubacteriales</taxon>
        <taxon>Candidatus Onthenecus</taxon>
    </lineage>
</organism>
<dbReference type="InterPro" id="IPR005263">
    <property type="entry name" value="DapA"/>
</dbReference>
<dbReference type="GO" id="GO:0019877">
    <property type="term" value="P:diaminopimelate biosynthetic process"/>
    <property type="evidence" value="ECO:0007669"/>
    <property type="project" value="UniProtKB-UniRule"/>
</dbReference>
<dbReference type="PANTHER" id="PTHR12128:SF66">
    <property type="entry name" value="4-HYDROXY-2-OXOGLUTARATE ALDOLASE, MITOCHONDRIAL"/>
    <property type="match status" value="1"/>
</dbReference>
<dbReference type="Gene3D" id="3.20.20.70">
    <property type="entry name" value="Aldolase class I"/>
    <property type="match status" value="1"/>
</dbReference>
<dbReference type="PANTHER" id="PTHR12128">
    <property type="entry name" value="DIHYDRODIPICOLINATE SYNTHASE"/>
    <property type="match status" value="1"/>
</dbReference>
<evidence type="ECO:0000256" key="12">
    <source>
        <dbReference type="HAMAP-Rule" id="MF_00418"/>
    </source>
</evidence>
<dbReference type="GO" id="GO:0005829">
    <property type="term" value="C:cytosol"/>
    <property type="evidence" value="ECO:0007669"/>
    <property type="project" value="TreeGrafter"/>
</dbReference>
<dbReference type="PROSITE" id="PS00665">
    <property type="entry name" value="DHDPS_1"/>
    <property type="match status" value="1"/>
</dbReference>
<feature type="site" description="Part of a proton relay during catalysis" evidence="12">
    <location>
        <position position="45"/>
    </location>
</feature>
<evidence type="ECO:0000256" key="9">
    <source>
        <dbReference type="ARBA" id="ARBA00023239"/>
    </source>
</evidence>
<feature type="site" description="Part of a proton relay during catalysis" evidence="12">
    <location>
        <position position="108"/>
    </location>
</feature>
<evidence type="ECO:0000256" key="11">
    <source>
        <dbReference type="ARBA" id="ARBA00047836"/>
    </source>
</evidence>
<dbReference type="Pfam" id="PF00701">
    <property type="entry name" value="DHDPS"/>
    <property type="match status" value="1"/>
</dbReference>
<evidence type="ECO:0000256" key="13">
    <source>
        <dbReference type="PIRNR" id="PIRNR001365"/>
    </source>
</evidence>
<dbReference type="PRINTS" id="PR00146">
    <property type="entry name" value="DHPICSNTHASE"/>
</dbReference>
<protein>
    <recommendedName>
        <fullName evidence="4 12">4-hydroxy-tetrahydrodipicolinate synthase</fullName>
        <shortName evidence="12">HTPA synthase</shortName>
        <ecNumber evidence="4 12">4.3.3.7</ecNumber>
    </recommendedName>
</protein>
<evidence type="ECO:0000313" key="16">
    <source>
        <dbReference type="EMBL" id="HIQ72095.1"/>
    </source>
</evidence>
<dbReference type="CDD" id="cd00950">
    <property type="entry name" value="DHDPS"/>
    <property type="match status" value="1"/>
</dbReference>
<dbReference type="Proteomes" id="UP000886887">
    <property type="component" value="Unassembled WGS sequence"/>
</dbReference>
<evidence type="ECO:0000256" key="14">
    <source>
        <dbReference type="PIRSR" id="PIRSR001365-1"/>
    </source>
</evidence>
<comment type="caution">
    <text evidence="16">The sequence shown here is derived from an EMBL/GenBank/DDBJ whole genome shotgun (WGS) entry which is preliminary data.</text>
</comment>
<feature type="active site" description="Proton donor/acceptor" evidence="12 14">
    <location>
        <position position="134"/>
    </location>
</feature>
<dbReference type="NCBIfam" id="TIGR00674">
    <property type="entry name" value="dapA"/>
    <property type="match status" value="1"/>
</dbReference>
<keyword evidence="8 12" id="KW-0457">Lysine biosynthesis</keyword>
<comment type="catalytic activity">
    <reaction evidence="11 12">
        <text>L-aspartate 4-semialdehyde + pyruvate = (2S,4S)-4-hydroxy-2,3,4,5-tetrahydrodipicolinate + H2O + H(+)</text>
        <dbReference type="Rhea" id="RHEA:34171"/>
        <dbReference type="ChEBI" id="CHEBI:15361"/>
        <dbReference type="ChEBI" id="CHEBI:15377"/>
        <dbReference type="ChEBI" id="CHEBI:15378"/>
        <dbReference type="ChEBI" id="CHEBI:67139"/>
        <dbReference type="ChEBI" id="CHEBI:537519"/>
        <dbReference type="EC" id="4.3.3.7"/>
    </reaction>
</comment>
<dbReference type="InterPro" id="IPR020625">
    <property type="entry name" value="Schiff_base-form_aldolases_AS"/>
</dbReference>
<keyword evidence="9 12" id="KW-0456">Lyase</keyword>
<dbReference type="PIRSF" id="PIRSF001365">
    <property type="entry name" value="DHDPS"/>
    <property type="match status" value="1"/>
</dbReference>
<evidence type="ECO:0000256" key="1">
    <source>
        <dbReference type="ARBA" id="ARBA00003294"/>
    </source>
</evidence>
<accession>A0A9D1CQY7</accession>
<evidence type="ECO:0000256" key="5">
    <source>
        <dbReference type="ARBA" id="ARBA00022490"/>
    </source>
</evidence>
<dbReference type="SMART" id="SM01130">
    <property type="entry name" value="DHDPS"/>
    <property type="match status" value="1"/>
</dbReference>
<evidence type="ECO:0000256" key="15">
    <source>
        <dbReference type="PIRSR" id="PIRSR001365-2"/>
    </source>
</evidence>
<evidence type="ECO:0000256" key="8">
    <source>
        <dbReference type="ARBA" id="ARBA00023154"/>
    </source>
</evidence>
<dbReference type="AlphaFoldDB" id="A0A9D1CQY7"/>
<sequence>MNLKGSYVALVTPFHADGSVNLEKLRELCEWHIQEGTDGLVPLGTTGEASTLTQQEQDAVAQCVIDTVAGRVPVIVGAGSNATAVSVQKARHYAQMGADGVLAITPYYNKANEEGMVRHFETIADAAGVPVVMYNVPGRTACSLSVKAVERLSRHPNIAGIKEASGNLAYVAKIARYASEDFCILSGEDAVIVPVMSLGGTGVISVLANVCPARTHEMVAAFAAGDVAHARALQLKYTDLIEKLFMEVNPIPVKEAMNLLGMDVGGYRLPLCGMEKAHREVLAEALRVIA</sequence>
<gene>
    <name evidence="12" type="primary">dapA</name>
    <name evidence="16" type="ORF">IAB73_07820</name>
</gene>
<dbReference type="PROSITE" id="PS00666">
    <property type="entry name" value="DHDPS_2"/>
    <property type="match status" value="1"/>
</dbReference>
<comment type="subunit">
    <text evidence="12">Homotetramer; dimer of dimers.</text>
</comment>